<dbReference type="PANTHER" id="PTHR30373:SF2">
    <property type="entry name" value="UPF0603 PROTEIN YGCG"/>
    <property type="match status" value="1"/>
</dbReference>
<dbReference type="InterPro" id="IPR007621">
    <property type="entry name" value="TPM_dom"/>
</dbReference>
<feature type="domain" description="TPM" evidence="1">
    <location>
        <begin position="1"/>
        <end position="118"/>
    </location>
</feature>
<dbReference type="EMBL" id="NSLI01000004">
    <property type="protein sequence ID" value="PAX06966.1"/>
    <property type="molecule type" value="Genomic_DNA"/>
</dbReference>
<proteinExistence type="predicted"/>
<keyword evidence="3" id="KW-1185">Reference proteome</keyword>
<evidence type="ECO:0000259" key="1">
    <source>
        <dbReference type="Pfam" id="PF04536"/>
    </source>
</evidence>
<name>A0A2A2SCI1_9SPHN</name>
<dbReference type="Proteomes" id="UP000218151">
    <property type="component" value="Unassembled WGS sequence"/>
</dbReference>
<dbReference type="AlphaFoldDB" id="A0A2A2SCI1"/>
<evidence type="ECO:0000313" key="2">
    <source>
        <dbReference type="EMBL" id="PAX06966.1"/>
    </source>
</evidence>
<dbReference type="Gene3D" id="3.10.310.50">
    <property type="match status" value="1"/>
</dbReference>
<dbReference type="PANTHER" id="PTHR30373">
    <property type="entry name" value="UPF0603 PROTEIN YGCG"/>
    <property type="match status" value="1"/>
</dbReference>
<dbReference type="OrthoDB" id="9810918at2"/>
<sequence length="131" mass="14280">MLGPETRRRLTDRLGRLERETKQQMAVVTVATLGGEEVGAFTRRLGNQWGVGRKGVNDGIILLVAPRDQKSRISVGDGLRRELPDAFCQELMHHVLVPAFARGQLKQGVIAGVSVLIDRVDAAAALSAEIR</sequence>
<accession>A0A2A2SCI1</accession>
<protein>
    <submittedName>
        <fullName evidence="2">Permease</fullName>
    </submittedName>
</protein>
<gene>
    <name evidence="2" type="ORF">CKY28_12925</name>
</gene>
<evidence type="ECO:0000313" key="3">
    <source>
        <dbReference type="Proteomes" id="UP000218151"/>
    </source>
</evidence>
<organism evidence="2 3">
    <name type="scientific">Sphingomonas lenta</name>
    <dbReference type="NCBI Taxonomy" id="1141887"/>
    <lineage>
        <taxon>Bacteria</taxon>
        <taxon>Pseudomonadati</taxon>
        <taxon>Pseudomonadota</taxon>
        <taxon>Alphaproteobacteria</taxon>
        <taxon>Sphingomonadales</taxon>
        <taxon>Sphingomonadaceae</taxon>
        <taxon>Sphingomonas</taxon>
    </lineage>
</organism>
<reference evidence="3" key="1">
    <citation type="submission" date="2017-09" db="EMBL/GenBank/DDBJ databases">
        <authorList>
            <person name="Feng G."/>
            <person name="Zhu H."/>
        </authorList>
    </citation>
    <scope>NUCLEOTIDE SEQUENCE [LARGE SCALE GENOMIC DNA]</scope>
    <source>
        <strain evidence="3">1PNM-20</strain>
    </source>
</reference>
<dbReference type="Pfam" id="PF04536">
    <property type="entry name" value="TPM_phosphatase"/>
    <property type="match status" value="1"/>
</dbReference>
<comment type="caution">
    <text evidence="2">The sequence shown here is derived from an EMBL/GenBank/DDBJ whole genome shotgun (WGS) entry which is preliminary data.</text>
</comment>